<protein>
    <submittedName>
        <fullName evidence="1">Uncharacterized protein</fullName>
    </submittedName>
</protein>
<keyword evidence="2" id="KW-1185">Reference proteome</keyword>
<name>A0A4Q8B915_9ACTN</name>
<dbReference type="RefSeq" id="WP_130332012.1">
    <property type="nucleotide sequence ID" value="NZ_SHLD01000001.1"/>
</dbReference>
<dbReference type="Proteomes" id="UP000294114">
    <property type="component" value="Unassembled WGS sequence"/>
</dbReference>
<sequence length="69" mass="7546">MTIPEHDCADHLDVIDAEIDTVTGNTWKSLRCTSCGHRSHQCDQGGSDSLQPIPDTAVFYTDPGWEPSS</sequence>
<comment type="caution">
    <text evidence="1">The sequence shown here is derived from an EMBL/GenBank/DDBJ whole genome shotgun (WGS) entry which is preliminary data.</text>
</comment>
<proteinExistence type="predicted"/>
<organism evidence="1 2">
    <name type="scientific">Micromonospora kangleipakensis</name>
    <dbReference type="NCBI Taxonomy" id="1077942"/>
    <lineage>
        <taxon>Bacteria</taxon>
        <taxon>Bacillati</taxon>
        <taxon>Actinomycetota</taxon>
        <taxon>Actinomycetes</taxon>
        <taxon>Micromonosporales</taxon>
        <taxon>Micromonosporaceae</taxon>
        <taxon>Micromonospora</taxon>
    </lineage>
</organism>
<gene>
    <name evidence="1" type="ORF">EV384_1878</name>
</gene>
<reference evidence="1 2" key="1">
    <citation type="submission" date="2019-02" db="EMBL/GenBank/DDBJ databases">
        <title>Sequencing the genomes of 1000 actinobacteria strains.</title>
        <authorList>
            <person name="Klenk H.-P."/>
        </authorList>
    </citation>
    <scope>NUCLEOTIDE SEQUENCE [LARGE SCALE GENOMIC DNA]</scope>
    <source>
        <strain evidence="1 2">DSM 45612</strain>
    </source>
</reference>
<evidence type="ECO:0000313" key="2">
    <source>
        <dbReference type="Proteomes" id="UP000294114"/>
    </source>
</evidence>
<dbReference type="OrthoDB" id="3399588at2"/>
<dbReference type="AlphaFoldDB" id="A0A4Q8B915"/>
<accession>A0A4Q8B915</accession>
<dbReference type="EMBL" id="SHLD01000001">
    <property type="protein sequence ID" value="RZU73473.1"/>
    <property type="molecule type" value="Genomic_DNA"/>
</dbReference>
<evidence type="ECO:0000313" key="1">
    <source>
        <dbReference type="EMBL" id="RZU73473.1"/>
    </source>
</evidence>